<evidence type="ECO:0000313" key="2">
    <source>
        <dbReference type="Proteomes" id="UP000783037"/>
    </source>
</evidence>
<dbReference type="EMBL" id="SUTK01000023">
    <property type="protein sequence ID" value="MBE6501983.1"/>
    <property type="molecule type" value="Genomic_DNA"/>
</dbReference>
<dbReference type="Proteomes" id="UP000783037">
    <property type="component" value="Unassembled WGS sequence"/>
</dbReference>
<gene>
    <name evidence="1" type="ORF">E7Z79_06020</name>
</gene>
<proteinExistence type="predicted"/>
<organism evidence="1 2">
    <name type="scientific">Methanobrevibacter thaueri</name>
    <dbReference type="NCBI Taxonomy" id="190975"/>
    <lineage>
        <taxon>Archaea</taxon>
        <taxon>Methanobacteriati</taxon>
        <taxon>Methanobacteriota</taxon>
        <taxon>Methanomada group</taxon>
        <taxon>Methanobacteria</taxon>
        <taxon>Methanobacteriales</taxon>
        <taxon>Methanobacteriaceae</taxon>
        <taxon>Methanobrevibacter</taxon>
    </lineage>
</organism>
<dbReference type="RefSeq" id="WP_303739071.1">
    <property type="nucleotide sequence ID" value="NZ_SUTK01000023.1"/>
</dbReference>
<reference evidence="1" key="1">
    <citation type="submission" date="2019-04" db="EMBL/GenBank/DDBJ databases">
        <title>Evolution of Biomass-Degrading Anaerobic Consortia Revealed by Metagenomics.</title>
        <authorList>
            <person name="Peng X."/>
        </authorList>
    </citation>
    <scope>NUCLEOTIDE SEQUENCE</scope>
    <source>
        <strain evidence="1">SIG18</strain>
    </source>
</reference>
<evidence type="ECO:0008006" key="3">
    <source>
        <dbReference type="Google" id="ProtNLM"/>
    </source>
</evidence>
<protein>
    <recommendedName>
        <fullName evidence="3">Tetratricopeptide repeat protein</fullName>
    </recommendedName>
</protein>
<comment type="caution">
    <text evidence="1">The sequence shown here is derived from an EMBL/GenBank/DDBJ whole genome shotgun (WGS) entry which is preliminary data.</text>
</comment>
<sequence length="263" mass="30307">MSKDSEDIKVNRRDKDEVVFESQIVQSIYDGIGYLKDETTEILKEIDSTEFKQNIDEMDVQKFGEAALNHFSDFAEELSKFKDEVINKDEVPDFIKDSAREAKIALNRDEDYIRTAKRKLDNMESDELDDAQEENLRVVQLCDKSIDLNNKNPEAYYVKGLALTNLEMYDEAIEEFICSLALEDNVESKLAIANVNRLNKDFNDAINVYDSVLDEVPFEALKGKAYVYYDWQKYGQASKAFSEANDIEALDDESKKIWDECSA</sequence>
<dbReference type="InterPro" id="IPR019734">
    <property type="entry name" value="TPR_rpt"/>
</dbReference>
<evidence type="ECO:0000313" key="1">
    <source>
        <dbReference type="EMBL" id="MBE6501983.1"/>
    </source>
</evidence>
<dbReference type="Pfam" id="PF13181">
    <property type="entry name" value="TPR_8"/>
    <property type="match status" value="1"/>
</dbReference>
<dbReference type="InterPro" id="IPR011990">
    <property type="entry name" value="TPR-like_helical_dom_sf"/>
</dbReference>
<dbReference type="SUPFAM" id="SSF48452">
    <property type="entry name" value="TPR-like"/>
    <property type="match status" value="1"/>
</dbReference>
<dbReference type="AlphaFoldDB" id="A0A8T3V5X2"/>
<dbReference type="Gene3D" id="1.25.40.10">
    <property type="entry name" value="Tetratricopeptide repeat domain"/>
    <property type="match status" value="1"/>
</dbReference>
<name>A0A8T3V5X2_9EURY</name>
<accession>A0A8T3V5X2</accession>
<dbReference type="SMART" id="SM00028">
    <property type="entry name" value="TPR"/>
    <property type="match status" value="2"/>
</dbReference>